<dbReference type="InterPro" id="IPR036641">
    <property type="entry name" value="HPT_dom_sf"/>
</dbReference>
<dbReference type="EMBL" id="CP130613">
    <property type="protein sequence ID" value="WKW14689.1"/>
    <property type="molecule type" value="Genomic_DNA"/>
</dbReference>
<organism evidence="3">
    <name type="scientific">Pseudogemmatithrix spongiicola</name>
    <dbReference type="NCBI Taxonomy" id="3062599"/>
    <lineage>
        <taxon>Bacteria</taxon>
        <taxon>Pseudomonadati</taxon>
        <taxon>Gemmatimonadota</taxon>
        <taxon>Gemmatimonadia</taxon>
        <taxon>Gemmatimonadales</taxon>
        <taxon>Gemmatimonadaceae</taxon>
        <taxon>Pseudogemmatithrix</taxon>
    </lineage>
</organism>
<dbReference type="Proteomes" id="UP001229955">
    <property type="component" value="Chromosome"/>
</dbReference>
<protein>
    <recommendedName>
        <fullName evidence="2">HPt domain-containing protein</fullName>
    </recommendedName>
</protein>
<dbReference type="AlphaFoldDB" id="A0AA49JTR6"/>
<evidence type="ECO:0000256" key="1">
    <source>
        <dbReference type="PROSITE-ProRule" id="PRU00110"/>
    </source>
</evidence>
<accession>A0AA49JTR6</accession>
<evidence type="ECO:0000313" key="4">
    <source>
        <dbReference type="EMBL" id="WKW14689.1"/>
    </source>
</evidence>
<gene>
    <name evidence="3" type="ORF">Strain138_001043</name>
    <name evidence="4" type="ORF">Strain318_001043</name>
</gene>
<dbReference type="InterPro" id="IPR008207">
    <property type="entry name" value="Sig_transdc_His_kin_Hpt_dom"/>
</dbReference>
<dbReference type="EMBL" id="CP130612">
    <property type="protein sequence ID" value="WKW11779.1"/>
    <property type="molecule type" value="Genomic_DNA"/>
</dbReference>
<sequence length="520" mass="53414">MTGGLLDFFTLEASEYVEQLDGLASRASAAPPDADAFARALRGLRGAATMAKVTGIAALAAGLERLAKQVKDGSLGWDAGTRGVAISAIDDAKILIRGVRTWGAAEDARVAARVAELERVAPQREGASARRSPSEFLAGATADAAAALLEYAENPGGAEHFTRVMDKLRALRGVAALKDLPPLGEVVDTVDAVAKPIELGHEDATAERRRVFRTAARVLLEGGDAVRLGNRPPADSPALQEFTLAAGALAGGNADGDDVVPIASLLMDGEAVQPANNPPTTAAHRFRLEVVSQAEHLRRLVHEGNHAQDAATRDRLGRELRGAVRALARAAQSFAAVEIANLFLAAERGAAALEQPALDVLDRAAMLLSAADAAPEAMAPQFVSLSELLSRGVTPLAAQKPATPVAATPAAPVAPRFVTPAAAPSAAPTLGTGSAPSGAALKSLLSQGLSGLAGLGSSTFAEPLVGAEDDVIPIEDLLFRGKDALQRALTLGESLKRAGAVPDADTLAELYDLLQLAAAE</sequence>
<accession>A0AA49JZF0</accession>
<dbReference type="KEGG" id="pspc:Strain318_001043"/>
<evidence type="ECO:0000259" key="2">
    <source>
        <dbReference type="PROSITE" id="PS50894"/>
    </source>
</evidence>
<feature type="domain" description="HPt" evidence="2">
    <location>
        <begin position="1"/>
        <end position="102"/>
    </location>
</feature>
<dbReference type="SUPFAM" id="SSF47226">
    <property type="entry name" value="Histidine-containing phosphotransfer domain, HPT domain"/>
    <property type="match status" value="1"/>
</dbReference>
<dbReference type="Gene3D" id="1.20.120.160">
    <property type="entry name" value="HPT domain"/>
    <property type="match status" value="1"/>
</dbReference>
<dbReference type="GO" id="GO:0000160">
    <property type="term" value="P:phosphorelay signal transduction system"/>
    <property type="evidence" value="ECO:0007669"/>
    <property type="project" value="InterPro"/>
</dbReference>
<dbReference type="RefSeq" id="WP_367887467.1">
    <property type="nucleotide sequence ID" value="NZ_CP130612.1"/>
</dbReference>
<evidence type="ECO:0000313" key="3">
    <source>
        <dbReference type="EMBL" id="WKW11779.1"/>
    </source>
</evidence>
<comment type="caution">
    <text evidence="1">Lacks conserved residue(s) required for the propagation of feature annotation.</text>
</comment>
<dbReference type="PROSITE" id="PS50894">
    <property type="entry name" value="HPT"/>
    <property type="match status" value="1"/>
</dbReference>
<dbReference type="GO" id="GO:0004672">
    <property type="term" value="F:protein kinase activity"/>
    <property type="evidence" value="ECO:0007669"/>
    <property type="project" value="UniProtKB-ARBA"/>
</dbReference>
<evidence type="ECO:0000313" key="5">
    <source>
        <dbReference type="Proteomes" id="UP001229955"/>
    </source>
</evidence>
<proteinExistence type="predicted"/>
<name>A0AA49JTR6_9BACT</name>
<reference evidence="3" key="1">
    <citation type="submission" date="2023-07" db="EMBL/GenBank/DDBJ databases">
        <authorList>
            <person name="Haufschild T."/>
            <person name="Kallscheuer N."/>
            <person name="Hammer J."/>
            <person name="Kohn T."/>
            <person name="Kabuu M."/>
            <person name="Jogler M."/>
            <person name="Wohfarth N."/>
            <person name="Heuer A."/>
            <person name="Rohde M."/>
            <person name="van Teeseling M.C.F."/>
            <person name="Jogler C."/>
        </authorList>
    </citation>
    <scope>NUCLEOTIDE SEQUENCE</scope>
    <source>
        <strain evidence="3">Strain 138</strain>
        <strain evidence="4">Strain 318</strain>
    </source>
</reference>
<keyword evidence="5" id="KW-1185">Reference proteome</keyword>